<dbReference type="SUPFAM" id="SSF51120">
    <property type="entry name" value="beta-Roll"/>
    <property type="match status" value="1"/>
</dbReference>
<keyword evidence="4" id="KW-0378">Hydrolase</keyword>
<dbReference type="InterPro" id="IPR029052">
    <property type="entry name" value="Metallo-depent_PP-like"/>
</dbReference>
<dbReference type="RefSeq" id="WP_011127072.1">
    <property type="nucleotide sequence ID" value="NC_005070.1"/>
</dbReference>
<evidence type="ECO:0000313" key="5">
    <source>
        <dbReference type="Proteomes" id="UP000001422"/>
    </source>
</evidence>
<keyword evidence="5" id="KW-1185">Reference proteome</keyword>
<dbReference type="InterPro" id="IPR001343">
    <property type="entry name" value="Hemolysn_Ca-bd"/>
</dbReference>
<dbReference type="Pfam" id="PF00353">
    <property type="entry name" value="HemolysinCabind"/>
    <property type="match status" value="2"/>
</dbReference>
<dbReference type="PANTHER" id="PTHR43606">
    <property type="entry name" value="PHOSPHATASE, PUTATIVE (AFU_ORTHOLOGUE AFUA_6G08710)-RELATED"/>
    <property type="match status" value="1"/>
</dbReference>
<sequence length="749" mass="80426">MTASFRHGVASGDPYQDSFVIWSRVSDVDGSSASVNWEVSSSPKFKKRTILDSGTISTSSDRDWTVKALPEGLQAGEDYYYRFEVDGVVSPVGHASTLPDKAASVRMAVLSCANFTNTEFFETYRRVAEIDAEQPYDIILHVGDYIYEYGQGGYPSAESAVENRGFEPDSELLSLDDYRQRYAQYHSDAGLREMHASAPMVSIWDDHETANDSWLGGAENHQSEVEGDWASRRDAALQAYYEWMPIREPALRRDVDLGTDDSPLTQGFRSFDLADLVTLYVLETRLTARDEQLAYPNSDAVAARIGDILADPLLLASYAESLGVAPPVSAEDLDGVNALSAALIDPVTLELVAATVADGWTNPSRNLLGQDQQSWLQSGLAGSDAAWQVLGQQVLMQSMAIPAELLLNATDPDVLAKYSAPLEKLATGQPLNQDELALFDEATKIPYNLDAWDGYGVERETILQTAAGLGKKLVSLAGDTHNAWVGVLDAMSTGAAMPGQVVGIEFATPGVSAPGIETYIAPGLEPIFLSYTEGLKYTDLSRRGFLDITFHEEHITSSYQLLDPDEGWIADVLQSDDSFSPRQLSRVDATTTADIPTGFAHGRFREVIRAGAGNDRIAAGDRKGYVSAGGGNDDIDGGRRAQLLLGDEGDDVIRGRGGPDELRGGPGADSLNGGPGDDLILGGAGADSFRISKGDDRIVDLDPLEGDVLLLPAGLEPTLTSAVSGVLLATDRGTTLLEGLTLEQVEGLI</sequence>
<proteinExistence type="predicted"/>
<gene>
    <name evidence="4" type="ordered locus">SYNW0196</name>
</gene>
<dbReference type="CDD" id="cd07389">
    <property type="entry name" value="MPP_PhoD"/>
    <property type="match status" value="1"/>
</dbReference>
<evidence type="ECO:0000259" key="2">
    <source>
        <dbReference type="Pfam" id="PF09423"/>
    </source>
</evidence>
<dbReference type="InterPro" id="IPR032093">
    <property type="entry name" value="PhoD_N"/>
</dbReference>
<organism evidence="4 5">
    <name type="scientific">Parasynechococcus marenigrum (strain WH8102)</name>
    <dbReference type="NCBI Taxonomy" id="84588"/>
    <lineage>
        <taxon>Bacteria</taxon>
        <taxon>Bacillati</taxon>
        <taxon>Cyanobacteriota</taxon>
        <taxon>Cyanophyceae</taxon>
        <taxon>Synechococcales</taxon>
        <taxon>Prochlorococcaceae</taxon>
        <taxon>Parasynechococcus</taxon>
        <taxon>Parasynechococcus marenigrum</taxon>
    </lineage>
</organism>
<dbReference type="GO" id="GO:0005509">
    <property type="term" value="F:calcium ion binding"/>
    <property type="evidence" value="ECO:0007669"/>
    <property type="project" value="InterPro"/>
</dbReference>
<name>Q7U9Q7_PARMW</name>
<dbReference type="STRING" id="84588.SYNW0196"/>
<evidence type="ECO:0000313" key="4">
    <source>
        <dbReference type="EMBL" id="CAE06711.1"/>
    </source>
</evidence>
<dbReference type="PRINTS" id="PR00313">
    <property type="entry name" value="CABNDNGRPT"/>
</dbReference>
<dbReference type="EMBL" id="BX569689">
    <property type="protein sequence ID" value="CAE06711.1"/>
    <property type="molecule type" value="Genomic_DNA"/>
</dbReference>
<feature type="domain" description="Phospholipase D N-terminal" evidence="3">
    <location>
        <begin position="7"/>
        <end position="97"/>
    </location>
</feature>
<dbReference type="InterPro" id="IPR018511">
    <property type="entry name" value="Hemolysin-typ_Ca-bd_CS"/>
</dbReference>
<dbReference type="HOGENOM" id="CLU_015982_1_0_3"/>
<dbReference type="Gene3D" id="2.60.40.380">
    <property type="entry name" value="Purple acid phosphatase-like, N-terminal"/>
    <property type="match status" value="1"/>
</dbReference>
<feature type="domain" description="PhoD-like phosphatase metallophosphatase" evidence="2">
    <location>
        <begin position="107"/>
        <end position="558"/>
    </location>
</feature>
<dbReference type="Gene3D" id="3.60.21.70">
    <property type="entry name" value="PhoD-like phosphatase"/>
    <property type="match status" value="1"/>
</dbReference>
<dbReference type="InterPro" id="IPR011049">
    <property type="entry name" value="Serralysin-like_metalloprot_C"/>
</dbReference>
<dbReference type="eggNOG" id="COG2931">
    <property type="taxonomic scope" value="Bacteria"/>
</dbReference>
<dbReference type="KEGG" id="syw:SYNW0196"/>
<dbReference type="eggNOG" id="COG3540">
    <property type="taxonomic scope" value="Bacteria"/>
</dbReference>
<dbReference type="InterPro" id="IPR038607">
    <property type="entry name" value="PhoD-like_sf"/>
</dbReference>
<dbReference type="PROSITE" id="PS00330">
    <property type="entry name" value="HEMOLYSIN_CALCIUM"/>
    <property type="match status" value="3"/>
</dbReference>
<dbReference type="InterPro" id="IPR018946">
    <property type="entry name" value="PhoD-like_MPP"/>
</dbReference>
<dbReference type="EC" id="3.1.3.1" evidence="4"/>
<feature type="region of interest" description="Disordered" evidence="1">
    <location>
        <begin position="655"/>
        <end position="674"/>
    </location>
</feature>
<dbReference type="Pfam" id="PF16655">
    <property type="entry name" value="PhoD_N"/>
    <property type="match status" value="1"/>
</dbReference>
<dbReference type="SUPFAM" id="SSF56300">
    <property type="entry name" value="Metallo-dependent phosphatases"/>
    <property type="match status" value="1"/>
</dbReference>
<dbReference type="Pfam" id="PF09423">
    <property type="entry name" value="PhoD"/>
    <property type="match status" value="1"/>
</dbReference>
<dbReference type="SMR" id="Q7U9Q7"/>
<dbReference type="InterPro" id="IPR052900">
    <property type="entry name" value="Phospholipid_Metab_Enz"/>
</dbReference>
<evidence type="ECO:0000259" key="3">
    <source>
        <dbReference type="Pfam" id="PF16655"/>
    </source>
</evidence>
<dbReference type="Gene3D" id="2.150.10.10">
    <property type="entry name" value="Serralysin-like metalloprotease, C-terminal"/>
    <property type="match status" value="1"/>
</dbReference>
<dbReference type="GO" id="GO:0004035">
    <property type="term" value="F:alkaline phosphatase activity"/>
    <property type="evidence" value="ECO:0007669"/>
    <property type="project" value="UniProtKB-EC"/>
</dbReference>
<accession>Q7U9Q7</accession>
<protein>
    <submittedName>
        <fullName evidence="4">Alkaline phosphatase</fullName>
        <ecNumber evidence="4">3.1.3.1</ecNumber>
    </submittedName>
</protein>
<evidence type="ECO:0000256" key="1">
    <source>
        <dbReference type="SAM" id="MobiDB-lite"/>
    </source>
</evidence>
<dbReference type="Proteomes" id="UP000001422">
    <property type="component" value="Chromosome"/>
</dbReference>
<dbReference type="AlphaFoldDB" id="Q7U9Q7"/>
<dbReference type="PANTHER" id="PTHR43606:SF2">
    <property type="entry name" value="ALKALINE PHOSPHATASE FAMILY PROTEIN (AFU_ORTHOLOGUE AFUA_5G03860)"/>
    <property type="match status" value="1"/>
</dbReference>
<reference evidence="4 5" key="1">
    <citation type="journal article" date="2003" name="Nature">
        <title>The genome of a motile marine Synechococcus.</title>
        <authorList>
            <person name="Palenik B."/>
            <person name="Brahamsha B."/>
            <person name="Larimer F."/>
            <person name="Land M."/>
            <person name="Hauser L."/>
            <person name="Chain P."/>
            <person name="Lamerdin J."/>
            <person name="Regala W."/>
            <person name="Allen E.A."/>
            <person name="McCarren J."/>
            <person name="Paulsen I."/>
            <person name="Dufresne A."/>
            <person name="Partensky F."/>
            <person name="Webb E."/>
            <person name="Waterbury J."/>
        </authorList>
    </citation>
    <scope>NUCLEOTIDE SEQUENCE [LARGE SCALE GENOMIC DNA]</scope>
    <source>
        <strain evidence="4 5">WH8102</strain>
    </source>
</reference>